<dbReference type="EMBL" id="RCMI01000438">
    <property type="protein sequence ID" value="KAG2910867.1"/>
    <property type="molecule type" value="Genomic_DNA"/>
</dbReference>
<evidence type="ECO:0000313" key="3">
    <source>
        <dbReference type="EMBL" id="KAG3217615.1"/>
    </source>
</evidence>
<dbReference type="Proteomes" id="UP000760860">
    <property type="component" value="Unassembled WGS sequence"/>
</dbReference>
<dbReference type="EMBL" id="RCMV01000411">
    <property type="protein sequence ID" value="KAG3217615.1"/>
    <property type="molecule type" value="Genomic_DNA"/>
</dbReference>
<reference evidence="3" key="1">
    <citation type="submission" date="2018-05" db="EMBL/GenBank/DDBJ databases">
        <title>Effector identification in a new, highly contiguous assembly of the strawberry crown rot pathogen Phytophthora cactorum.</title>
        <authorList>
            <person name="Armitage A.D."/>
            <person name="Nellist C.F."/>
            <person name="Bates H."/>
            <person name="Vickerstaff R.J."/>
            <person name="Harrison R.J."/>
        </authorList>
    </citation>
    <scope>NUCLEOTIDE SEQUENCE</scope>
    <source>
        <strain evidence="1">4032</strain>
        <strain evidence="2">4040</strain>
        <strain evidence="3">P421</strain>
    </source>
</reference>
<dbReference type="Proteomes" id="UP000774804">
    <property type="component" value="Unassembled WGS sequence"/>
</dbReference>
<evidence type="ECO:0000313" key="2">
    <source>
        <dbReference type="EMBL" id="KAG2929334.1"/>
    </source>
</evidence>
<dbReference type="AlphaFoldDB" id="A0A8T1HXB8"/>
<protein>
    <submittedName>
        <fullName evidence="3">Uncharacterized protein</fullName>
    </submittedName>
</protein>
<sequence>MARGSILVVSWSGMDPAISGSAPEDTRIRAVPDAHGLYMIPANGVPQRTIAQCTGAVSDPSTPVLVPVSFSNLPFQVISLHESRQSAQVDMRIRGEYVYTYDYNYGKKDILKRMIYRCESHDKCEFRYRIGIYKSDDPHQVLDLQMFALEPKGNHCGDPTGRVQYGINHVVKQEVDAMVLGGAGPKTILKTLSLKCSEQSNVLNKFPKLQQVKSQKSYLLQELGADWYVETCARSGCSRHIRQNIEHCYQGPLPSKMVTKAHLHVEKGSYYELKRTVKRKASRSYLFHASKYMSNRSEPSAEPVTKQRADRYIRGKQGNLDKDDTVLDITTSYQALHEVEIFYAGGRTSNFQVKLEPTMPLKTTAAIRTIYQCDCKAFWGTSWVC</sequence>
<proteinExistence type="predicted"/>
<gene>
    <name evidence="1" type="ORF">PC115_g12788</name>
    <name evidence="2" type="ORF">PC117_g14018</name>
    <name evidence="3" type="ORF">PC129_g11559</name>
</gene>
<organism evidence="3 4">
    <name type="scientific">Phytophthora cactorum</name>
    <dbReference type="NCBI Taxonomy" id="29920"/>
    <lineage>
        <taxon>Eukaryota</taxon>
        <taxon>Sar</taxon>
        <taxon>Stramenopiles</taxon>
        <taxon>Oomycota</taxon>
        <taxon>Peronosporomycetes</taxon>
        <taxon>Peronosporales</taxon>
        <taxon>Peronosporaceae</taxon>
        <taxon>Phytophthora</taxon>
    </lineage>
</organism>
<name>A0A8T1HXB8_9STRA</name>
<dbReference type="Proteomes" id="UP000736787">
    <property type="component" value="Unassembled WGS sequence"/>
</dbReference>
<comment type="caution">
    <text evidence="3">The sequence shown here is derived from an EMBL/GenBank/DDBJ whole genome shotgun (WGS) entry which is preliminary data.</text>
</comment>
<dbReference type="EMBL" id="RCMK01000427">
    <property type="protein sequence ID" value="KAG2929334.1"/>
    <property type="molecule type" value="Genomic_DNA"/>
</dbReference>
<dbReference type="VEuPathDB" id="FungiDB:PC110_g9180"/>
<evidence type="ECO:0000313" key="4">
    <source>
        <dbReference type="Proteomes" id="UP000760860"/>
    </source>
</evidence>
<evidence type="ECO:0000313" key="1">
    <source>
        <dbReference type="EMBL" id="KAG2910867.1"/>
    </source>
</evidence>
<accession>A0A8T1HXB8</accession>